<dbReference type="CDD" id="cd10225">
    <property type="entry name" value="ASKHA_NBD_MreB-like"/>
    <property type="match status" value="1"/>
</dbReference>
<organism evidence="7 8">
    <name type="scientific">Carboxydichorda subterranea</name>
    <dbReference type="NCBI Taxonomy" id="3109565"/>
    <lineage>
        <taxon>Bacteria</taxon>
        <taxon>Bacillati</taxon>
        <taxon>Bacillota</taxon>
        <taxon>Limnochordia</taxon>
        <taxon>Limnochordales</taxon>
        <taxon>Geochordaceae</taxon>
        <taxon>Carboxydichorda</taxon>
    </lineage>
</organism>
<dbReference type="PRINTS" id="PR01652">
    <property type="entry name" value="SHAPEPROTEIN"/>
</dbReference>
<name>A0ABZ1C0X3_9FIRM</name>
<comment type="function">
    <text evidence="6">Forms membrane-associated dynamic filaments that are essential for cell shape determination. Acts by regulating cell wall synthesis and cell elongation, and thus cell shape. A feedback loop between cell geometry and MreB localization may maintain elongated cell shape by targeting cell wall growth to regions of negative cell wall curvature.</text>
</comment>
<feature type="binding site" evidence="6">
    <location>
        <begin position="156"/>
        <end position="158"/>
    </location>
    <ligand>
        <name>ATP</name>
        <dbReference type="ChEBI" id="CHEBI:30616"/>
    </ligand>
</feature>
<comment type="caution">
    <text evidence="6">Lacks conserved residue(s) required for the propagation of feature annotation.</text>
</comment>
<sequence>MLASDVAVDLGTATVLVYVRGRGIVLHEPSVVAVDAEQGEVLAVGQAAREMGGRAPDSVSVVRPLRGGVVASYEMTRIMLRYFLQKALGKLPWVRPRVVVGIPPSITQVERRALVDACIQAGAREVHLVSQPLAAALGAGIEVDRPQGHLVVDIGGGTTDVAVLSAGGEAVVGSVRVAGDQMDEAVMRLLRRRHNLLIGERTAEELKIRAGTVEPHLPASDAGVAVWGQDGVTSMPRVATVTAPELREALMEPVRLIADAVREVLERTPPELAGDIADHGVVLAGGGALLKGIDEAMVRRLGLPVTIADDPIGCVVRGLGRVLDEMHHAPRNSPARARQAA</sequence>
<proteinExistence type="inferred from homology"/>
<dbReference type="RefSeq" id="WP_324717926.1">
    <property type="nucleotide sequence ID" value="NZ_CP141615.1"/>
</dbReference>
<dbReference type="EMBL" id="CP141615">
    <property type="protein sequence ID" value="WRP18653.1"/>
    <property type="molecule type" value="Genomic_DNA"/>
</dbReference>
<comment type="similarity">
    <text evidence="5 6">Belongs to the FtsA/MreB family.</text>
</comment>
<keyword evidence="3 6" id="KW-0067">ATP-binding</keyword>
<dbReference type="NCBIfam" id="NF010539">
    <property type="entry name" value="PRK13927.1"/>
    <property type="match status" value="1"/>
</dbReference>
<comment type="subunit">
    <text evidence="6">Forms polymers.</text>
</comment>
<dbReference type="NCBIfam" id="TIGR00904">
    <property type="entry name" value="mreB"/>
    <property type="match status" value="1"/>
</dbReference>
<dbReference type="Pfam" id="PF06723">
    <property type="entry name" value="MreB_Mbl"/>
    <property type="match status" value="1"/>
</dbReference>
<evidence type="ECO:0000256" key="2">
    <source>
        <dbReference type="ARBA" id="ARBA00022741"/>
    </source>
</evidence>
<evidence type="ECO:0000256" key="1">
    <source>
        <dbReference type="ARBA" id="ARBA00022490"/>
    </source>
</evidence>
<dbReference type="HAMAP" id="MF_02207">
    <property type="entry name" value="MreB"/>
    <property type="match status" value="1"/>
</dbReference>
<dbReference type="PANTHER" id="PTHR42749:SF1">
    <property type="entry name" value="CELL SHAPE-DETERMINING PROTEIN MREB"/>
    <property type="match status" value="1"/>
</dbReference>
<evidence type="ECO:0000256" key="6">
    <source>
        <dbReference type="HAMAP-Rule" id="MF_02207"/>
    </source>
</evidence>
<keyword evidence="4 6" id="KW-0133">Cell shape</keyword>
<reference evidence="7 8" key="1">
    <citation type="journal article" date="2024" name="Front. Microbiol.">
        <title>Novel thermophilic genera Geochorda gen. nov. and Carboxydochorda gen. nov. from the deep terrestrial subsurface reveal the ecophysiological diversity in the class Limnochordia.</title>
        <authorList>
            <person name="Karnachuk O.V."/>
            <person name="Lukina A.P."/>
            <person name="Avakyan M.R."/>
            <person name="Kadnikov V.V."/>
            <person name="Begmatov S."/>
            <person name="Beletsky A.V."/>
            <person name="Vlasova K.G."/>
            <person name="Novikov A.A."/>
            <person name="Shcherbakova V.A."/>
            <person name="Mardanov A.V."/>
            <person name="Ravin N.V."/>
        </authorList>
    </citation>
    <scope>NUCLEOTIDE SEQUENCE [LARGE SCALE GENOMIC DNA]</scope>
    <source>
        <strain evidence="7 8">L945</strain>
    </source>
</reference>
<dbReference type="InterPro" id="IPR004753">
    <property type="entry name" value="MreB"/>
</dbReference>
<dbReference type="SUPFAM" id="SSF53067">
    <property type="entry name" value="Actin-like ATPase domain"/>
    <property type="match status" value="2"/>
</dbReference>
<evidence type="ECO:0000256" key="3">
    <source>
        <dbReference type="ARBA" id="ARBA00022840"/>
    </source>
</evidence>
<keyword evidence="1 6" id="KW-0963">Cytoplasm</keyword>
<dbReference type="InterPro" id="IPR043129">
    <property type="entry name" value="ATPase_NBD"/>
</dbReference>
<gene>
    <name evidence="6" type="primary">mreB</name>
    <name evidence="7" type="ORF">U7230_06545</name>
</gene>
<dbReference type="Gene3D" id="3.30.420.40">
    <property type="match status" value="3"/>
</dbReference>
<evidence type="ECO:0000256" key="4">
    <source>
        <dbReference type="ARBA" id="ARBA00022960"/>
    </source>
</evidence>
<comment type="subcellular location">
    <subcellularLocation>
        <location evidence="6">Cytoplasm</location>
    </subcellularLocation>
    <text evidence="6">Membrane-associated.</text>
</comment>
<accession>A0ABZ1C0X3</accession>
<keyword evidence="2 6" id="KW-0547">Nucleotide-binding</keyword>
<protein>
    <recommendedName>
        <fullName evidence="6">Cell shape-determining protein MreB</fullName>
    </recommendedName>
</protein>
<feature type="binding site" evidence="6">
    <location>
        <begin position="286"/>
        <end position="289"/>
    </location>
    <ligand>
        <name>ATP</name>
        <dbReference type="ChEBI" id="CHEBI:30616"/>
    </ligand>
</feature>
<dbReference type="InterPro" id="IPR056546">
    <property type="entry name" value="MreB_MamK-like"/>
</dbReference>
<evidence type="ECO:0000313" key="7">
    <source>
        <dbReference type="EMBL" id="WRP18653.1"/>
    </source>
</evidence>
<evidence type="ECO:0000313" key="8">
    <source>
        <dbReference type="Proteomes" id="UP001332192"/>
    </source>
</evidence>
<feature type="binding site" evidence="6">
    <location>
        <begin position="204"/>
        <end position="207"/>
    </location>
    <ligand>
        <name>ATP</name>
        <dbReference type="ChEBI" id="CHEBI:30616"/>
    </ligand>
</feature>
<dbReference type="PANTHER" id="PTHR42749">
    <property type="entry name" value="CELL SHAPE-DETERMINING PROTEIN MREB"/>
    <property type="match status" value="1"/>
</dbReference>
<evidence type="ECO:0000256" key="5">
    <source>
        <dbReference type="ARBA" id="ARBA00023458"/>
    </source>
</evidence>
<keyword evidence="8" id="KW-1185">Reference proteome</keyword>
<dbReference type="Proteomes" id="UP001332192">
    <property type="component" value="Chromosome"/>
</dbReference>